<dbReference type="GO" id="GO:0000981">
    <property type="term" value="F:DNA-binding transcription factor activity, RNA polymerase II-specific"/>
    <property type="evidence" value="ECO:0007669"/>
    <property type="project" value="TreeGrafter"/>
</dbReference>
<dbReference type="InterPro" id="IPR036236">
    <property type="entry name" value="Znf_C2H2_sf"/>
</dbReference>
<feature type="domain" description="C2H2-type" evidence="9">
    <location>
        <begin position="408"/>
        <end position="435"/>
    </location>
</feature>
<evidence type="ECO:0000256" key="2">
    <source>
        <dbReference type="ARBA" id="ARBA00022723"/>
    </source>
</evidence>
<dbReference type="PROSITE" id="PS00028">
    <property type="entry name" value="ZINC_FINGER_C2H2_1"/>
    <property type="match status" value="4"/>
</dbReference>
<keyword evidence="10" id="KW-1185">Reference proteome</keyword>
<dbReference type="SUPFAM" id="SSF57667">
    <property type="entry name" value="beta-beta-alpha zinc fingers"/>
    <property type="match status" value="2"/>
</dbReference>
<keyword evidence="4 7" id="KW-0863">Zinc-finger</keyword>
<gene>
    <name evidence="11 12" type="primary">LOC115879221</name>
</gene>
<evidence type="ECO:0000313" key="11">
    <source>
        <dbReference type="RefSeq" id="XP_030751780.1"/>
    </source>
</evidence>
<feature type="domain" description="C2H2-type" evidence="9">
    <location>
        <begin position="380"/>
        <end position="407"/>
    </location>
</feature>
<sequence length="553" mass="60543">MNFAPFGVPLSAAMPVATQFSAGKITQSVTTPSGQVVGVLQGGENGVHYIRPLDANIFAQSASGRPDSPNSAQQGQTVITLPITMPGAKPGDPQQTVQIQVVNPAVTQSSGGNSPKYQISQIPLHTFGQGATVLTVAYNGNQEGLQILDGQSALEGMTVVAALQPQDLQLLQAQAEQQQQQQQSDQQDKENDDKEPIHPVPVALIKTEMCKDQDMGQQTDQEQEPEAIAVPAQYLQNMTSLQEYFQKVQTPLPLTSLHQFLKFNTHDIKRELITEDGVLEAVSLNNPDDHFNFQEHLVMGSLSEMTQEETPEETTPETGKKKKKYKKKPPKPKKPKPGQVHIATALDGTTLFCCPECHMAYPEKELLEQHLVGHKIERRFICDICGAGLKRKEHLERHKLGHNPERPFVCSVCMKGFKRKEHLNLHFVIHSGEKTEICGECGKGFYRKDHLRKHTRSHITRRAKEQAERAQAIIRAGGNPEAVATELSGSPITNGTAQVTIQVGTGGPNSQIQIPVQIQVPQHQIQITADGESPQASTVVLPTANEGISVLPN</sequence>
<feature type="region of interest" description="Disordered" evidence="8">
    <location>
        <begin position="303"/>
        <end position="339"/>
    </location>
</feature>
<dbReference type="FunFam" id="3.30.160.60:FF:000100">
    <property type="entry name" value="Zinc finger 45-like"/>
    <property type="match status" value="1"/>
</dbReference>
<feature type="region of interest" description="Disordered" evidence="8">
    <location>
        <begin position="173"/>
        <end position="196"/>
    </location>
</feature>
<protein>
    <submittedName>
        <fullName evidence="11 12">Zinc finger protein 853-like isoform X1</fullName>
    </submittedName>
</protein>
<dbReference type="AlphaFoldDB" id="A0A6J2XL19"/>
<evidence type="ECO:0000256" key="3">
    <source>
        <dbReference type="ARBA" id="ARBA00022737"/>
    </source>
</evidence>
<dbReference type="GO" id="GO:0008270">
    <property type="term" value="F:zinc ion binding"/>
    <property type="evidence" value="ECO:0007669"/>
    <property type="project" value="UniProtKB-KW"/>
</dbReference>
<dbReference type="InterPro" id="IPR013087">
    <property type="entry name" value="Znf_C2H2_type"/>
</dbReference>
<feature type="compositionally biased region" description="Low complexity" evidence="8">
    <location>
        <begin position="173"/>
        <end position="185"/>
    </location>
</feature>
<evidence type="ECO:0000256" key="1">
    <source>
        <dbReference type="ARBA" id="ARBA00004123"/>
    </source>
</evidence>
<feature type="compositionally biased region" description="Basic and acidic residues" evidence="8">
    <location>
        <begin position="186"/>
        <end position="196"/>
    </location>
</feature>
<organism evidence="10 12">
    <name type="scientific">Sitophilus oryzae</name>
    <name type="common">Rice weevil</name>
    <name type="synonym">Curculio oryzae</name>
    <dbReference type="NCBI Taxonomy" id="7048"/>
    <lineage>
        <taxon>Eukaryota</taxon>
        <taxon>Metazoa</taxon>
        <taxon>Ecdysozoa</taxon>
        <taxon>Arthropoda</taxon>
        <taxon>Hexapoda</taxon>
        <taxon>Insecta</taxon>
        <taxon>Pterygota</taxon>
        <taxon>Neoptera</taxon>
        <taxon>Endopterygota</taxon>
        <taxon>Coleoptera</taxon>
        <taxon>Polyphaga</taxon>
        <taxon>Cucujiformia</taxon>
        <taxon>Curculionidae</taxon>
        <taxon>Dryophthorinae</taxon>
        <taxon>Sitophilus</taxon>
    </lineage>
</organism>
<feature type="compositionally biased region" description="Acidic residues" evidence="8">
    <location>
        <begin position="306"/>
        <end position="315"/>
    </location>
</feature>
<dbReference type="KEGG" id="soy:115879221"/>
<name>A0A6J2XL19_SITOR</name>
<dbReference type="Pfam" id="PF00096">
    <property type="entry name" value="zf-C2H2"/>
    <property type="match status" value="2"/>
</dbReference>
<dbReference type="RefSeq" id="XP_030751780.1">
    <property type="nucleotide sequence ID" value="XM_030895920.1"/>
</dbReference>
<evidence type="ECO:0000256" key="7">
    <source>
        <dbReference type="PROSITE-ProRule" id="PRU00042"/>
    </source>
</evidence>
<dbReference type="PROSITE" id="PS50157">
    <property type="entry name" value="ZINC_FINGER_C2H2_2"/>
    <property type="match status" value="4"/>
</dbReference>
<evidence type="ECO:0000256" key="6">
    <source>
        <dbReference type="ARBA" id="ARBA00023242"/>
    </source>
</evidence>
<evidence type="ECO:0000256" key="5">
    <source>
        <dbReference type="ARBA" id="ARBA00022833"/>
    </source>
</evidence>
<dbReference type="PANTHER" id="PTHR23226:SF416">
    <property type="entry name" value="FI01424P"/>
    <property type="match status" value="1"/>
</dbReference>
<keyword evidence="2" id="KW-0479">Metal-binding</keyword>
<keyword evidence="6" id="KW-0539">Nucleus</keyword>
<dbReference type="GeneID" id="115879221"/>
<dbReference type="Proteomes" id="UP000504635">
    <property type="component" value="Unplaced"/>
</dbReference>
<dbReference type="PANTHER" id="PTHR23226">
    <property type="entry name" value="ZINC FINGER AND SCAN DOMAIN-CONTAINING"/>
    <property type="match status" value="1"/>
</dbReference>
<keyword evidence="5" id="KW-0862">Zinc</keyword>
<reference evidence="11 12" key="1">
    <citation type="submission" date="2025-04" db="UniProtKB">
        <authorList>
            <consortium name="RefSeq"/>
        </authorList>
    </citation>
    <scope>IDENTIFICATION</scope>
    <source>
        <tissue evidence="11 12">Gonads</tissue>
    </source>
</reference>
<dbReference type="Gene3D" id="3.30.160.60">
    <property type="entry name" value="Classic Zinc Finger"/>
    <property type="match status" value="3"/>
</dbReference>
<evidence type="ECO:0000256" key="4">
    <source>
        <dbReference type="ARBA" id="ARBA00022771"/>
    </source>
</evidence>
<evidence type="ECO:0000313" key="12">
    <source>
        <dbReference type="RefSeq" id="XP_030751781.1"/>
    </source>
</evidence>
<keyword evidence="3" id="KW-0677">Repeat</keyword>
<dbReference type="GO" id="GO:0000978">
    <property type="term" value="F:RNA polymerase II cis-regulatory region sequence-specific DNA binding"/>
    <property type="evidence" value="ECO:0007669"/>
    <property type="project" value="TreeGrafter"/>
</dbReference>
<comment type="subcellular location">
    <subcellularLocation>
        <location evidence="1">Nucleus</location>
    </subcellularLocation>
</comment>
<evidence type="ECO:0000259" key="9">
    <source>
        <dbReference type="PROSITE" id="PS50157"/>
    </source>
</evidence>
<dbReference type="SMART" id="SM00355">
    <property type="entry name" value="ZnF_C2H2"/>
    <property type="match status" value="4"/>
</dbReference>
<evidence type="ECO:0000256" key="8">
    <source>
        <dbReference type="SAM" id="MobiDB-lite"/>
    </source>
</evidence>
<accession>A0A6J2XL19</accession>
<feature type="compositionally biased region" description="Basic residues" evidence="8">
    <location>
        <begin position="320"/>
        <end position="336"/>
    </location>
</feature>
<evidence type="ECO:0000313" key="10">
    <source>
        <dbReference type="Proteomes" id="UP000504635"/>
    </source>
</evidence>
<feature type="domain" description="C2H2-type" evidence="9">
    <location>
        <begin position="436"/>
        <end position="463"/>
    </location>
</feature>
<feature type="domain" description="C2H2-type" evidence="9">
    <location>
        <begin position="352"/>
        <end position="379"/>
    </location>
</feature>
<dbReference type="GO" id="GO:0005634">
    <property type="term" value="C:nucleus"/>
    <property type="evidence" value="ECO:0007669"/>
    <property type="project" value="UniProtKB-SubCell"/>
</dbReference>
<proteinExistence type="predicted"/>
<dbReference type="OrthoDB" id="10072647at2759"/>
<dbReference type="FunFam" id="3.30.160.60:FF:000478">
    <property type="entry name" value="Zinc finger protein 133"/>
    <property type="match status" value="1"/>
</dbReference>
<dbReference type="RefSeq" id="XP_030751781.1">
    <property type="nucleotide sequence ID" value="XM_030895921.1"/>
</dbReference>